<dbReference type="AlphaFoldDB" id="A0A8T2T8R5"/>
<dbReference type="Proteomes" id="UP000825935">
    <property type="component" value="Chromosome 15"/>
</dbReference>
<accession>A0A8T2T8R5</accession>
<evidence type="ECO:0000256" key="1">
    <source>
        <dbReference type="SAM" id="MobiDB-lite"/>
    </source>
</evidence>
<sequence>MGGCSSKPQTFELETHSSANLPLDGLKAIESNNAASYTNSHNTLQSLFNQHHKDDFLESAQCLEELLLDSKSLPYLVGENHDDVEPQSTTKHGDVEPQLNLKHADVELQSGFNDRHQDLVPSSKSSTLIPLSAALASLDEDELSHPEELCLSPTVDNSMSSLFRVDQQLAQCVSTETKDSKGDGLPSQIHPEGLSRAELNHPSPTVEDATPKAMEHVVLSAHPRDVDCDIYGTESELDVQACLHQAIRDSHAVRDISSPFIRSQAGVDLCYCSEPAESEVSGVTAEFKAQRFPSPKNNLKENVPVDEILHNVIPAAAMDNHILESEATEVKKYRIEQGNEDSLLSIAIHDVPARCMEKGTKAYETIMVPKAGLQEGMEHETTAECKETCDPKSDLEKVIQVLNCEILTEHEEPKSESSRISELLRLQHDESSSKSFPVDEEVECNKFSETVLQGFEGETAGFPINPVVEANFGELQDKTTSKDEKLVFQNDEFTDMEKNGLLDLRTLDCKQARVHSEEKAGVEKSDQHTFILRDDKREDLLRPVDEMMFMCVENAEFTNGCVEEVGCTKETESMQDDREGHIGFMLQMGMIDETASDGTCGNYDSTGMRELKETEIISLNKELILDEKKDTFNGVKEEGTVSVLSDKFDDFEEKRFGNGMKQNLLERLGYEETLIEHTNYVKMQESHVKIKTFKSVMEASSISYEIHPLSKIKMPVVDSVGDPKWSSFGDDSRTDLLPQLSKSYEVSPLEMSPDEPQEREILVQNYNKGTNHAMLEQNYAEGHDQPKDSSFIKEQEIGDISHEFRKEIHGPTHELKLGEDKEAEWAILDQCSQVPREVVRKGTVQEQRVGMDRLGQCLQECDLTNKMTLEAHTSSDHQNNGGFSRDQTDLHSEVHEVGKETQHGKREPAQTMDIIAVKQVESLHSSSQTNQTAQARGLIYSQELLQCREHSADETGSSIWTDGADSLLDASQKPAEMKRAENPEIVNGAFHPASPTLLVGGPNPESVGP</sequence>
<keyword evidence="3" id="KW-1185">Reference proteome</keyword>
<dbReference type="EMBL" id="CM035420">
    <property type="protein sequence ID" value="KAH7405178.1"/>
    <property type="molecule type" value="Genomic_DNA"/>
</dbReference>
<name>A0A8T2T8R5_CERRI</name>
<dbReference type="EMBL" id="CM035420">
    <property type="protein sequence ID" value="KAH7405175.1"/>
    <property type="molecule type" value="Genomic_DNA"/>
</dbReference>
<evidence type="ECO:0000313" key="2">
    <source>
        <dbReference type="EMBL" id="KAH7405178.1"/>
    </source>
</evidence>
<dbReference type="EMBL" id="CM035420">
    <property type="protein sequence ID" value="KAH7405176.1"/>
    <property type="molecule type" value="Genomic_DNA"/>
</dbReference>
<gene>
    <name evidence="2" type="ORF">KP509_15G059700</name>
</gene>
<evidence type="ECO:0000313" key="3">
    <source>
        <dbReference type="Proteomes" id="UP000825935"/>
    </source>
</evidence>
<proteinExistence type="predicted"/>
<dbReference type="EMBL" id="CM035420">
    <property type="protein sequence ID" value="KAH7405177.1"/>
    <property type="molecule type" value="Genomic_DNA"/>
</dbReference>
<feature type="region of interest" description="Disordered" evidence="1">
    <location>
        <begin position="954"/>
        <end position="1009"/>
    </location>
</feature>
<protein>
    <submittedName>
        <fullName evidence="2">Uncharacterized protein</fullName>
    </submittedName>
</protein>
<comment type="caution">
    <text evidence="2">The sequence shown here is derived from an EMBL/GenBank/DDBJ whole genome shotgun (WGS) entry which is preliminary data.</text>
</comment>
<organism evidence="2 3">
    <name type="scientific">Ceratopteris richardii</name>
    <name type="common">Triangle waterfern</name>
    <dbReference type="NCBI Taxonomy" id="49495"/>
    <lineage>
        <taxon>Eukaryota</taxon>
        <taxon>Viridiplantae</taxon>
        <taxon>Streptophyta</taxon>
        <taxon>Embryophyta</taxon>
        <taxon>Tracheophyta</taxon>
        <taxon>Polypodiopsida</taxon>
        <taxon>Polypodiidae</taxon>
        <taxon>Polypodiales</taxon>
        <taxon>Pteridineae</taxon>
        <taxon>Pteridaceae</taxon>
        <taxon>Parkerioideae</taxon>
        <taxon>Ceratopteris</taxon>
    </lineage>
</organism>
<reference evidence="2" key="1">
    <citation type="submission" date="2021-08" db="EMBL/GenBank/DDBJ databases">
        <title>WGS assembly of Ceratopteris richardii.</title>
        <authorList>
            <person name="Marchant D.B."/>
            <person name="Chen G."/>
            <person name="Jenkins J."/>
            <person name="Shu S."/>
            <person name="Leebens-Mack J."/>
            <person name="Grimwood J."/>
            <person name="Schmutz J."/>
            <person name="Soltis P."/>
            <person name="Soltis D."/>
            <person name="Chen Z.-H."/>
        </authorList>
    </citation>
    <scope>NUCLEOTIDE SEQUENCE</scope>
    <source>
        <strain evidence="2">Whitten #5841</strain>
        <tissue evidence="2">Leaf</tissue>
    </source>
</reference>